<reference evidence="1" key="1">
    <citation type="submission" date="2014-09" db="EMBL/GenBank/DDBJ databases">
        <authorList>
            <person name="Magalhaes I.L.F."/>
            <person name="Oliveira U."/>
            <person name="Santos F.R."/>
            <person name="Vidigal T.H.D.A."/>
            <person name="Brescovit A.D."/>
            <person name="Santos A.J."/>
        </authorList>
    </citation>
    <scope>NUCLEOTIDE SEQUENCE</scope>
    <source>
        <tissue evidence="1">Shoot tissue taken approximately 20 cm above the soil surface</tissue>
    </source>
</reference>
<proteinExistence type="predicted"/>
<protein>
    <submittedName>
        <fullName evidence="1">Rws1</fullName>
    </submittedName>
</protein>
<name>A0A0A8XU31_ARUDO</name>
<evidence type="ECO:0000313" key="1">
    <source>
        <dbReference type="EMBL" id="JAD16150.1"/>
    </source>
</evidence>
<dbReference type="EMBL" id="GBRH01281745">
    <property type="protein sequence ID" value="JAD16150.1"/>
    <property type="molecule type" value="Transcribed_RNA"/>
</dbReference>
<sequence>MNALIQKQYHNHGHGPPYRMVKGDQTSLHNYRQHMLAYLRYEERYEDLGLNNLIPGVNNP</sequence>
<accession>A0A0A8XU31</accession>
<dbReference type="AlphaFoldDB" id="A0A0A8XU31"/>
<organism evidence="1">
    <name type="scientific">Arundo donax</name>
    <name type="common">Giant reed</name>
    <name type="synonym">Donax arundinaceus</name>
    <dbReference type="NCBI Taxonomy" id="35708"/>
    <lineage>
        <taxon>Eukaryota</taxon>
        <taxon>Viridiplantae</taxon>
        <taxon>Streptophyta</taxon>
        <taxon>Embryophyta</taxon>
        <taxon>Tracheophyta</taxon>
        <taxon>Spermatophyta</taxon>
        <taxon>Magnoliopsida</taxon>
        <taxon>Liliopsida</taxon>
        <taxon>Poales</taxon>
        <taxon>Poaceae</taxon>
        <taxon>PACMAD clade</taxon>
        <taxon>Arundinoideae</taxon>
        <taxon>Arundineae</taxon>
        <taxon>Arundo</taxon>
    </lineage>
</organism>
<reference evidence="1" key="2">
    <citation type="journal article" date="2015" name="Data Brief">
        <title>Shoot transcriptome of the giant reed, Arundo donax.</title>
        <authorList>
            <person name="Barrero R.A."/>
            <person name="Guerrero F.D."/>
            <person name="Moolhuijzen P."/>
            <person name="Goolsby J.A."/>
            <person name="Tidwell J."/>
            <person name="Bellgard S.E."/>
            <person name="Bellgard M.I."/>
        </authorList>
    </citation>
    <scope>NUCLEOTIDE SEQUENCE</scope>
    <source>
        <tissue evidence="1">Shoot tissue taken approximately 20 cm above the soil surface</tissue>
    </source>
</reference>